<keyword evidence="3" id="KW-1185">Reference proteome</keyword>
<dbReference type="PANTHER" id="PTHR47623:SF1">
    <property type="entry name" value="OS09G0287300 PROTEIN"/>
    <property type="match status" value="1"/>
</dbReference>
<dbReference type="SUPFAM" id="SSF53254">
    <property type="entry name" value="Phosphoglycerate mutase-like"/>
    <property type="match status" value="1"/>
</dbReference>
<dbReference type="Pfam" id="PF00300">
    <property type="entry name" value="His_Phos_1"/>
    <property type="match status" value="1"/>
</dbReference>
<dbReference type="InterPro" id="IPR029033">
    <property type="entry name" value="His_PPase_superfam"/>
</dbReference>
<dbReference type="InterPro" id="IPR013078">
    <property type="entry name" value="His_Pase_superF_clade-1"/>
</dbReference>
<dbReference type="EMBL" id="JBHUIJ010000019">
    <property type="protein sequence ID" value="MFD2238551.1"/>
    <property type="molecule type" value="Genomic_DNA"/>
</dbReference>
<sequence length="287" mass="30392">MNAPSSERGSPNGKVSLISSSKLQVAVLIPTVSIGNKAVVPPQPHARACAKRLGFKPFSGRCLKIDDDACVSVALLHRLPRTVDATFARFAAGCRRARVLPYLVSMSFPCRLHLLRHASAAWPLPGGDDYERSLDEAGRQQARALARILRERGIAYDAVVCSGAVRARQTLAALDKASLRTEPVFDDALYHGGPQAYREALGRAGGGTILLLGHNPMIEQFAIDLAAQGEAAALQALHAGFATCALAVLRVDLSGAGYLEEMLDPEDAGAGSCREGRRPPISGLPPA</sequence>
<protein>
    <submittedName>
        <fullName evidence="2">SixA phosphatase family protein</fullName>
    </submittedName>
</protein>
<dbReference type="Proteomes" id="UP001597371">
    <property type="component" value="Unassembled WGS sequence"/>
</dbReference>
<dbReference type="CDD" id="cd07067">
    <property type="entry name" value="HP_PGM_like"/>
    <property type="match status" value="1"/>
</dbReference>
<dbReference type="Gene3D" id="3.40.50.1240">
    <property type="entry name" value="Phosphoglycerate mutase-like"/>
    <property type="match status" value="1"/>
</dbReference>
<dbReference type="SMART" id="SM00855">
    <property type="entry name" value="PGAM"/>
    <property type="match status" value="1"/>
</dbReference>
<reference evidence="3" key="1">
    <citation type="journal article" date="2019" name="Int. J. Syst. Evol. Microbiol.">
        <title>The Global Catalogue of Microorganisms (GCM) 10K type strain sequencing project: providing services to taxonomists for standard genome sequencing and annotation.</title>
        <authorList>
            <consortium name="The Broad Institute Genomics Platform"/>
            <consortium name="The Broad Institute Genome Sequencing Center for Infectious Disease"/>
            <person name="Wu L."/>
            <person name="Ma J."/>
        </authorList>
    </citation>
    <scope>NUCLEOTIDE SEQUENCE [LARGE SCALE GENOMIC DNA]</scope>
    <source>
        <strain evidence="3">ZS-35-S2</strain>
    </source>
</reference>
<name>A0ABW5CQG0_9HYPH</name>
<feature type="region of interest" description="Disordered" evidence="1">
    <location>
        <begin position="267"/>
        <end position="287"/>
    </location>
</feature>
<proteinExistence type="predicted"/>
<gene>
    <name evidence="2" type="ORF">ACFSKQ_13935</name>
</gene>
<organism evidence="2 3">
    <name type="scientific">Aureimonas populi</name>
    <dbReference type="NCBI Taxonomy" id="1701758"/>
    <lineage>
        <taxon>Bacteria</taxon>
        <taxon>Pseudomonadati</taxon>
        <taxon>Pseudomonadota</taxon>
        <taxon>Alphaproteobacteria</taxon>
        <taxon>Hyphomicrobiales</taxon>
        <taxon>Aurantimonadaceae</taxon>
        <taxon>Aureimonas</taxon>
    </lineage>
</organism>
<evidence type="ECO:0000313" key="3">
    <source>
        <dbReference type="Proteomes" id="UP001597371"/>
    </source>
</evidence>
<dbReference type="RefSeq" id="WP_245195512.1">
    <property type="nucleotide sequence ID" value="NZ_CP072611.1"/>
</dbReference>
<dbReference type="PANTHER" id="PTHR47623">
    <property type="entry name" value="OS09G0287300 PROTEIN"/>
    <property type="match status" value="1"/>
</dbReference>
<comment type="caution">
    <text evidence="2">The sequence shown here is derived from an EMBL/GenBank/DDBJ whole genome shotgun (WGS) entry which is preliminary data.</text>
</comment>
<evidence type="ECO:0000256" key="1">
    <source>
        <dbReference type="SAM" id="MobiDB-lite"/>
    </source>
</evidence>
<accession>A0ABW5CQG0</accession>
<evidence type="ECO:0000313" key="2">
    <source>
        <dbReference type="EMBL" id="MFD2238551.1"/>
    </source>
</evidence>